<accession>A6DKC0</accession>
<name>A6DKC0_9BACT</name>
<dbReference type="NCBIfam" id="TIGR02937">
    <property type="entry name" value="sigma70-ECF"/>
    <property type="match status" value="1"/>
</dbReference>
<comment type="caution">
    <text evidence="8">The sequence shown here is derived from an EMBL/GenBank/DDBJ whole genome shotgun (WGS) entry which is preliminary data.</text>
</comment>
<dbReference type="InterPro" id="IPR013324">
    <property type="entry name" value="RNA_pol_sigma_r3/r4-like"/>
</dbReference>
<proteinExistence type="inferred from homology"/>
<dbReference type="Proteomes" id="UP000004947">
    <property type="component" value="Unassembled WGS sequence"/>
</dbReference>
<evidence type="ECO:0000259" key="6">
    <source>
        <dbReference type="Pfam" id="PF00196"/>
    </source>
</evidence>
<keyword evidence="2" id="KW-0805">Transcription regulation</keyword>
<organism evidence="8 9">
    <name type="scientific">Lentisphaera araneosa HTCC2155</name>
    <dbReference type="NCBI Taxonomy" id="313628"/>
    <lineage>
        <taxon>Bacteria</taxon>
        <taxon>Pseudomonadati</taxon>
        <taxon>Lentisphaerota</taxon>
        <taxon>Lentisphaeria</taxon>
        <taxon>Lentisphaerales</taxon>
        <taxon>Lentisphaeraceae</taxon>
        <taxon>Lentisphaera</taxon>
    </lineage>
</organism>
<dbReference type="EMBL" id="ABCK01000007">
    <property type="protein sequence ID" value="EDM27818.1"/>
    <property type="molecule type" value="Genomic_DNA"/>
</dbReference>
<dbReference type="GO" id="GO:0003677">
    <property type="term" value="F:DNA binding"/>
    <property type="evidence" value="ECO:0007669"/>
    <property type="project" value="UniProtKB-KW"/>
</dbReference>
<dbReference type="eggNOG" id="COG1595">
    <property type="taxonomic scope" value="Bacteria"/>
</dbReference>
<dbReference type="PANTHER" id="PTHR43133">
    <property type="entry name" value="RNA POLYMERASE ECF-TYPE SIGMA FACTO"/>
    <property type="match status" value="1"/>
</dbReference>
<keyword evidence="9" id="KW-1185">Reference proteome</keyword>
<dbReference type="RefSeq" id="WP_007278332.1">
    <property type="nucleotide sequence ID" value="NZ_ABCK01000007.1"/>
</dbReference>
<dbReference type="STRING" id="313628.LNTAR_00415"/>
<dbReference type="AlphaFoldDB" id="A6DKC0"/>
<comment type="similarity">
    <text evidence="1">Belongs to the sigma-70 factor family. ECF subfamily.</text>
</comment>
<gene>
    <name evidence="8" type="ORF">LNTAR_00415</name>
</gene>
<keyword evidence="4" id="KW-0238">DNA-binding</keyword>
<dbReference type="InterPro" id="IPR000792">
    <property type="entry name" value="Tscrpt_reg_LuxR_C"/>
</dbReference>
<dbReference type="Gene3D" id="1.10.10.10">
    <property type="entry name" value="Winged helix-like DNA-binding domain superfamily/Winged helix DNA-binding domain"/>
    <property type="match status" value="1"/>
</dbReference>
<dbReference type="InterPro" id="IPR039425">
    <property type="entry name" value="RNA_pol_sigma-70-like"/>
</dbReference>
<sequence>MKEDLTRITLIQKLQTDYNEDSWDEFINLYRGYVFVIIKRMNFSEEDCHDIMQTTFLKVWKNVEKFEHGGYNGQFRRWLATIARNTALRFIQKQKSESTKQNLFKITKQEVDLEAYTQPEIEALADKEWELYLSNTAWHNIKDDLNTNLQEVFNMSLEGLPLSQIAETLDLPKNTVSVYKRRVLNTLKKEIKRLEKKFS</sequence>
<dbReference type="Gene3D" id="1.10.1740.10">
    <property type="match status" value="1"/>
</dbReference>
<evidence type="ECO:0000256" key="3">
    <source>
        <dbReference type="ARBA" id="ARBA00023082"/>
    </source>
</evidence>
<evidence type="ECO:0000259" key="7">
    <source>
        <dbReference type="Pfam" id="PF04542"/>
    </source>
</evidence>
<evidence type="ECO:0000313" key="8">
    <source>
        <dbReference type="EMBL" id="EDM27818.1"/>
    </source>
</evidence>
<evidence type="ECO:0000256" key="4">
    <source>
        <dbReference type="ARBA" id="ARBA00023125"/>
    </source>
</evidence>
<dbReference type="OrthoDB" id="258490at2"/>
<dbReference type="Pfam" id="PF00196">
    <property type="entry name" value="GerE"/>
    <property type="match status" value="1"/>
</dbReference>
<feature type="domain" description="RNA polymerase sigma-70 region 2" evidence="7">
    <location>
        <begin position="27"/>
        <end position="95"/>
    </location>
</feature>
<evidence type="ECO:0000256" key="1">
    <source>
        <dbReference type="ARBA" id="ARBA00010641"/>
    </source>
</evidence>
<dbReference type="GO" id="GO:0016987">
    <property type="term" value="F:sigma factor activity"/>
    <property type="evidence" value="ECO:0007669"/>
    <property type="project" value="UniProtKB-KW"/>
</dbReference>
<protein>
    <submittedName>
        <fullName evidence="8">Probable extracytoplasmic function alternative sigma factor</fullName>
    </submittedName>
</protein>
<dbReference type="InterPro" id="IPR014284">
    <property type="entry name" value="RNA_pol_sigma-70_dom"/>
</dbReference>
<reference evidence="8 9" key="1">
    <citation type="journal article" date="2010" name="J. Bacteriol.">
        <title>Genome sequence of Lentisphaera araneosa HTCC2155T, the type species of the order Lentisphaerales in the phylum Lentisphaerae.</title>
        <authorList>
            <person name="Thrash J.C."/>
            <person name="Cho J.C."/>
            <person name="Vergin K.L."/>
            <person name="Morris R.M."/>
            <person name="Giovannoni S.J."/>
        </authorList>
    </citation>
    <scope>NUCLEOTIDE SEQUENCE [LARGE SCALE GENOMIC DNA]</scope>
    <source>
        <strain evidence="8 9">HTCC2155</strain>
    </source>
</reference>
<dbReference type="SUPFAM" id="SSF88659">
    <property type="entry name" value="Sigma3 and sigma4 domains of RNA polymerase sigma factors"/>
    <property type="match status" value="1"/>
</dbReference>
<evidence type="ECO:0000256" key="2">
    <source>
        <dbReference type="ARBA" id="ARBA00023015"/>
    </source>
</evidence>
<feature type="domain" description="HTH luxR-type" evidence="6">
    <location>
        <begin position="151"/>
        <end position="188"/>
    </location>
</feature>
<evidence type="ECO:0000256" key="5">
    <source>
        <dbReference type="ARBA" id="ARBA00023163"/>
    </source>
</evidence>
<keyword evidence="3" id="KW-0731">Sigma factor</keyword>
<dbReference type="Pfam" id="PF04542">
    <property type="entry name" value="Sigma70_r2"/>
    <property type="match status" value="1"/>
</dbReference>
<dbReference type="PANTHER" id="PTHR43133:SF8">
    <property type="entry name" value="RNA POLYMERASE SIGMA FACTOR HI_1459-RELATED"/>
    <property type="match status" value="1"/>
</dbReference>
<dbReference type="GO" id="GO:0006352">
    <property type="term" value="P:DNA-templated transcription initiation"/>
    <property type="evidence" value="ECO:0007669"/>
    <property type="project" value="InterPro"/>
</dbReference>
<evidence type="ECO:0000313" key="9">
    <source>
        <dbReference type="Proteomes" id="UP000004947"/>
    </source>
</evidence>
<dbReference type="SUPFAM" id="SSF88946">
    <property type="entry name" value="Sigma2 domain of RNA polymerase sigma factors"/>
    <property type="match status" value="1"/>
</dbReference>
<keyword evidence="5" id="KW-0804">Transcription</keyword>
<dbReference type="InterPro" id="IPR013325">
    <property type="entry name" value="RNA_pol_sigma_r2"/>
</dbReference>
<dbReference type="InterPro" id="IPR036388">
    <property type="entry name" value="WH-like_DNA-bd_sf"/>
</dbReference>
<dbReference type="InterPro" id="IPR007627">
    <property type="entry name" value="RNA_pol_sigma70_r2"/>
</dbReference>